<proteinExistence type="inferred from homology"/>
<evidence type="ECO:0000256" key="2">
    <source>
        <dbReference type="ARBA" id="ARBA00023002"/>
    </source>
</evidence>
<dbReference type="PRINTS" id="PR00081">
    <property type="entry name" value="GDHRDH"/>
</dbReference>
<dbReference type="AlphaFoldDB" id="A0A9W4TYZ9"/>
<dbReference type="Pfam" id="PF00106">
    <property type="entry name" value="adh_short"/>
    <property type="match status" value="1"/>
</dbReference>
<keyword evidence="4" id="KW-1133">Transmembrane helix</keyword>
<sequence>MLDSIDQLIQIVLNNGKQIILIQIAFTVALKSFTLIPYWFLLVSISFGLIYKYSIRYNLPNDWTELNENDICLITGGSNGLGLEIVKNLLAKKVIVYNFDISPSDHDHAVNFIKCNIGIEEELKFELNKLIESLRSKNKYISIVINNAGIRDNRPLITLPSDRIHQIINVNLFSQIWIQQTVLNNHLQNNPNGKLSIVNMSSILGTFAPKNLSIYCGSKAASIQIHDALVQEFKRHEKIRFLLITTGQLNTSMFNDVIPSRLWFAPIVDKDYLSNLILEKINTGYSGIICEPFYANFLPSLRCFPMWFQDLCRYISEIDDKIKEH</sequence>
<comment type="caution">
    <text evidence="5">The sequence shown here is derived from an EMBL/GenBank/DDBJ whole genome shotgun (WGS) entry which is preliminary data.</text>
</comment>
<evidence type="ECO:0000256" key="4">
    <source>
        <dbReference type="SAM" id="Phobius"/>
    </source>
</evidence>
<dbReference type="Proteomes" id="UP001152885">
    <property type="component" value="Unassembled WGS sequence"/>
</dbReference>
<evidence type="ECO:0000313" key="5">
    <source>
        <dbReference type="EMBL" id="CAI5759659.1"/>
    </source>
</evidence>
<organism evidence="5 6">
    <name type="scientific">Candida verbasci</name>
    <dbReference type="NCBI Taxonomy" id="1227364"/>
    <lineage>
        <taxon>Eukaryota</taxon>
        <taxon>Fungi</taxon>
        <taxon>Dikarya</taxon>
        <taxon>Ascomycota</taxon>
        <taxon>Saccharomycotina</taxon>
        <taxon>Pichiomycetes</taxon>
        <taxon>Debaryomycetaceae</taxon>
        <taxon>Candida/Lodderomyces clade</taxon>
        <taxon>Candida</taxon>
    </lineage>
</organism>
<dbReference type="GO" id="GO:0016616">
    <property type="term" value="F:oxidoreductase activity, acting on the CH-OH group of donors, NAD or NADP as acceptor"/>
    <property type="evidence" value="ECO:0007669"/>
    <property type="project" value="TreeGrafter"/>
</dbReference>
<keyword evidence="4" id="KW-0812">Transmembrane</keyword>
<dbReference type="Gene3D" id="3.40.50.720">
    <property type="entry name" value="NAD(P)-binding Rossmann-like Domain"/>
    <property type="match status" value="1"/>
</dbReference>
<dbReference type="PANTHER" id="PTHR24322">
    <property type="entry name" value="PKSB"/>
    <property type="match status" value="1"/>
</dbReference>
<name>A0A9W4TYZ9_9ASCO</name>
<reference evidence="5" key="1">
    <citation type="submission" date="2022-12" db="EMBL/GenBank/DDBJ databases">
        <authorList>
            <person name="Brejova B."/>
        </authorList>
    </citation>
    <scope>NUCLEOTIDE SEQUENCE</scope>
</reference>
<keyword evidence="2" id="KW-0560">Oxidoreductase</keyword>
<keyword evidence="6" id="KW-1185">Reference proteome</keyword>
<dbReference type="PANTHER" id="PTHR24322:SF736">
    <property type="entry name" value="RETINOL DEHYDROGENASE 10"/>
    <property type="match status" value="1"/>
</dbReference>
<dbReference type="EMBL" id="CANTUO010000004">
    <property type="protein sequence ID" value="CAI5759659.1"/>
    <property type="molecule type" value="Genomic_DNA"/>
</dbReference>
<evidence type="ECO:0000313" key="6">
    <source>
        <dbReference type="Proteomes" id="UP001152885"/>
    </source>
</evidence>
<dbReference type="PRINTS" id="PR00080">
    <property type="entry name" value="SDRFAMILY"/>
</dbReference>
<evidence type="ECO:0008006" key="7">
    <source>
        <dbReference type="Google" id="ProtNLM"/>
    </source>
</evidence>
<dbReference type="InterPro" id="IPR002347">
    <property type="entry name" value="SDR_fam"/>
</dbReference>
<protein>
    <recommendedName>
        <fullName evidence="7">NAD(P)-binding protein</fullName>
    </recommendedName>
</protein>
<accession>A0A9W4TYZ9</accession>
<feature type="transmembrane region" description="Helical" evidence="4">
    <location>
        <begin position="20"/>
        <end position="51"/>
    </location>
</feature>
<keyword evidence="4" id="KW-0472">Membrane</keyword>
<gene>
    <name evidence="5" type="ORF">CANVERA_P4170</name>
</gene>
<dbReference type="OrthoDB" id="5840532at2759"/>
<dbReference type="SUPFAM" id="SSF51735">
    <property type="entry name" value="NAD(P)-binding Rossmann-fold domains"/>
    <property type="match status" value="1"/>
</dbReference>
<evidence type="ECO:0000256" key="3">
    <source>
        <dbReference type="RuleBase" id="RU000363"/>
    </source>
</evidence>
<evidence type="ECO:0000256" key="1">
    <source>
        <dbReference type="ARBA" id="ARBA00006484"/>
    </source>
</evidence>
<dbReference type="InterPro" id="IPR036291">
    <property type="entry name" value="NAD(P)-bd_dom_sf"/>
</dbReference>
<comment type="similarity">
    <text evidence="1 3">Belongs to the short-chain dehydrogenases/reductases (SDR) family.</text>
</comment>